<evidence type="ECO:0000313" key="4">
    <source>
        <dbReference type="EMBL" id="MFC3912124.1"/>
    </source>
</evidence>
<evidence type="ECO:0000313" key="5">
    <source>
        <dbReference type="Proteomes" id="UP001595692"/>
    </source>
</evidence>
<name>A0ABV8CJQ9_9GAMM</name>
<gene>
    <name evidence="4" type="primary">flgN</name>
    <name evidence="4" type="ORF">ACFOSS_01440</name>
</gene>
<evidence type="ECO:0000256" key="2">
    <source>
        <dbReference type="ARBA" id="ARBA00007703"/>
    </source>
</evidence>
<keyword evidence="4" id="KW-0969">Cilium</keyword>
<evidence type="ECO:0000256" key="1">
    <source>
        <dbReference type="ARBA" id="ARBA00002397"/>
    </source>
</evidence>
<comment type="similarity">
    <text evidence="2">Belongs to the FlgN family.</text>
</comment>
<keyword evidence="4" id="KW-0966">Cell projection</keyword>
<dbReference type="Gene3D" id="1.20.58.300">
    <property type="entry name" value="FlgN-like"/>
    <property type="match status" value="2"/>
</dbReference>
<comment type="function">
    <text evidence="1">Required for the efficient initiation of filament assembly.</text>
</comment>
<dbReference type="Proteomes" id="UP001595692">
    <property type="component" value="Unassembled WGS sequence"/>
</dbReference>
<dbReference type="InterPro" id="IPR036679">
    <property type="entry name" value="FlgN-like_sf"/>
</dbReference>
<keyword evidence="4" id="KW-0282">Flagellum</keyword>
<evidence type="ECO:0000256" key="3">
    <source>
        <dbReference type="ARBA" id="ARBA00022795"/>
    </source>
</evidence>
<dbReference type="InterPro" id="IPR007809">
    <property type="entry name" value="FlgN-like"/>
</dbReference>
<proteinExistence type="inferred from homology"/>
<comment type="caution">
    <text evidence="4">The sequence shown here is derived from an EMBL/GenBank/DDBJ whole genome shotgun (WGS) entry which is preliminary data.</text>
</comment>
<accession>A0ABV8CJQ9</accession>
<sequence>MSTLTELLQSQDTLLDDLYSLLDQEFALLQQRNALALPDLAIQKQSLLQQIQQQDQCIAQDPERERLAADLAPMREQLVDKLQRCQERNEVNGKLIEMSLTSNRRLATVLTQIRDRNSTTYDNKGTPRAAGGLNLNLKA</sequence>
<dbReference type="RefSeq" id="WP_377150155.1">
    <property type="nucleotide sequence ID" value="NZ_JBHSAF010000001.1"/>
</dbReference>
<dbReference type="SUPFAM" id="SSF140566">
    <property type="entry name" value="FlgN-like"/>
    <property type="match status" value="1"/>
</dbReference>
<keyword evidence="5" id="KW-1185">Reference proteome</keyword>
<keyword evidence="3" id="KW-1005">Bacterial flagellum biogenesis</keyword>
<protein>
    <submittedName>
        <fullName evidence="4">Flagellar export chaperone FlgN</fullName>
    </submittedName>
</protein>
<organism evidence="4 5">
    <name type="scientific">Pseudaeromonas sharmana</name>
    <dbReference type="NCBI Taxonomy" id="328412"/>
    <lineage>
        <taxon>Bacteria</taxon>
        <taxon>Pseudomonadati</taxon>
        <taxon>Pseudomonadota</taxon>
        <taxon>Gammaproteobacteria</taxon>
        <taxon>Aeromonadales</taxon>
        <taxon>Aeromonadaceae</taxon>
        <taxon>Pseudaeromonas</taxon>
    </lineage>
</organism>
<dbReference type="Pfam" id="PF05130">
    <property type="entry name" value="FlgN"/>
    <property type="match status" value="1"/>
</dbReference>
<dbReference type="EMBL" id="JBHSAF010000001">
    <property type="protein sequence ID" value="MFC3912124.1"/>
    <property type="molecule type" value="Genomic_DNA"/>
</dbReference>
<reference evidence="5" key="1">
    <citation type="journal article" date="2019" name="Int. J. Syst. Evol. Microbiol.">
        <title>The Global Catalogue of Microorganisms (GCM) 10K type strain sequencing project: providing services to taxonomists for standard genome sequencing and annotation.</title>
        <authorList>
            <consortium name="The Broad Institute Genomics Platform"/>
            <consortium name="The Broad Institute Genome Sequencing Center for Infectious Disease"/>
            <person name="Wu L."/>
            <person name="Ma J."/>
        </authorList>
    </citation>
    <scope>NUCLEOTIDE SEQUENCE [LARGE SCALE GENOMIC DNA]</scope>
    <source>
        <strain evidence="5">CCUG 54939</strain>
    </source>
</reference>